<dbReference type="Pfam" id="PF01925">
    <property type="entry name" value="TauE"/>
    <property type="match status" value="1"/>
</dbReference>
<evidence type="ECO:0000256" key="4">
    <source>
        <dbReference type="ARBA" id="ARBA00022989"/>
    </source>
</evidence>
<evidence type="ECO:0000313" key="7">
    <source>
        <dbReference type="EMBL" id="KXZ17438.1"/>
    </source>
</evidence>
<dbReference type="AlphaFoldDB" id="A0A150F516"/>
<dbReference type="PANTHER" id="PTHR43701">
    <property type="entry name" value="MEMBRANE TRANSPORTER PROTEIN MJ0441-RELATED"/>
    <property type="match status" value="1"/>
</dbReference>
<keyword evidence="3 6" id="KW-0812">Transmembrane</keyword>
<feature type="transmembrane region" description="Helical" evidence="6">
    <location>
        <begin position="7"/>
        <end position="29"/>
    </location>
</feature>
<sequence>MLIILVMFLLGIILGFIGAGGAGFVIALLTMLFHIPIHTALGTSLAGMAFTSLSGAFSHYREGNIQMKIGIIVGFFAAFGSFFGAKLTSLIPADLLHYMTAGMLFLSALLILVRLFVLKEKAVNSERQSNLHMWVKAVILGIIAGILSGTFGIGSAPFIQIGLMILLNLSIRQSVGTTMLVIIPLAIGGGLGYISEGFVDYMLLVKVLIGTMCGAYVGAKFTNLVPKFILKSAIFLTPAIAGLMLLF</sequence>
<keyword evidence="8" id="KW-1185">Reference proteome</keyword>
<proteinExistence type="inferred from homology"/>
<evidence type="ECO:0000256" key="3">
    <source>
        <dbReference type="ARBA" id="ARBA00022692"/>
    </source>
</evidence>
<evidence type="ECO:0000256" key="2">
    <source>
        <dbReference type="ARBA" id="ARBA00009142"/>
    </source>
</evidence>
<comment type="similarity">
    <text evidence="2 6">Belongs to the 4-toluene sulfonate uptake permease (TSUP) (TC 2.A.102) family.</text>
</comment>
<evidence type="ECO:0000313" key="8">
    <source>
        <dbReference type="Proteomes" id="UP000075430"/>
    </source>
</evidence>
<evidence type="ECO:0000256" key="1">
    <source>
        <dbReference type="ARBA" id="ARBA00004141"/>
    </source>
</evidence>
<feature type="transmembrane region" description="Helical" evidence="6">
    <location>
        <begin position="69"/>
        <end position="89"/>
    </location>
</feature>
<dbReference type="Proteomes" id="UP000075430">
    <property type="component" value="Unassembled WGS sequence"/>
</dbReference>
<feature type="transmembrane region" description="Helical" evidence="6">
    <location>
        <begin position="35"/>
        <end position="57"/>
    </location>
</feature>
<dbReference type="GO" id="GO:0005886">
    <property type="term" value="C:plasma membrane"/>
    <property type="evidence" value="ECO:0007669"/>
    <property type="project" value="UniProtKB-SubCell"/>
</dbReference>
<dbReference type="OrthoDB" id="5457526at2"/>
<dbReference type="InterPro" id="IPR051598">
    <property type="entry name" value="TSUP/Inactive_protease-like"/>
</dbReference>
<protein>
    <recommendedName>
        <fullName evidence="6">Probable membrane transporter protein</fullName>
    </recommendedName>
</protein>
<keyword evidence="5 6" id="KW-0472">Membrane</keyword>
<gene>
    <name evidence="7" type="ORF">AXI58_19255</name>
</gene>
<feature type="transmembrane region" description="Helical" evidence="6">
    <location>
        <begin position="138"/>
        <end position="167"/>
    </location>
</feature>
<dbReference type="InterPro" id="IPR002781">
    <property type="entry name" value="TM_pro_TauE-like"/>
</dbReference>
<comment type="subcellular location">
    <subcellularLocation>
        <location evidence="6">Cell membrane</location>
        <topology evidence="6">Multi-pass membrane protein</topology>
    </subcellularLocation>
    <subcellularLocation>
        <location evidence="1">Membrane</location>
        <topology evidence="1">Multi-pass membrane protein</topology>
    </subcellularLocation>
</comment>
<feature type="transmembrane region" description="Helical" evidence="6">
    <location>
        <begin position="228"/>
        <end position="246"/>
    </location>
</feature>
<reference evidence="8" key="1">
    <citation type="submission" date="2016-02" db="EMBL/GenBank/DDBJ databases">
        <authorList>
            <person name="Dunlap C."/>
        </authorList>
    </citation>
    <scope>NUCLEOTIDE SEQUENCE [LARGE SCALE GENOMIC DNA]</scope>
    <source>
        <strain evidence="8">NRRL B-41092</strain>
    </source>
</reference>
<evidence type="ECO:0000256" key="6">
    <source>
        <dbReference type="RuleBase" id="RU363041"/>
    </source>
</evidence>
<keyword evidence="6" id="KW-1003">Cell membrane</keyword>
<feature type="transmembrane region" description="Helical" evidence="6">
    <location>
        <begin position="201"/>
        <end position="222"/>
    </location>
</feature>
<dbReference type="EMBL" id="LSBA01000021">
    <property type="protein sequence ID" value="KXZ17438.1"/>
    <property type="molecule type" value="Genomic_DNA"/>
</dbReference>
<comment type="caution">
    <text evidence="7">The sequence shown here is derived from an EMBL/GenBank/DDBJ whole genome shotgun (WGS) entry which is preliminary data.</text>
</comment>
<feature type="transmembrane region" description="Helical" evidence="6">
    <location>
        <begin position="95"/>
        <end position="117"/>
    </location>
</feature>
<dbReference type="STRING" id="1793963.AXI58_19255"/>
<name>A0A150F516_9BACI</name>
<dbReference type="PANTHER" id="PTHR43701:SF2">
    <property type="entry name" value="MEMBRANE TRANSPORTER PROTEIN YJNA-RELATED"/>
    <property type="match status" value="1"/>
</dbReference>
<evidence type="ECO:0000256" key="5">
    <source>
        <dbReference type="ARBA" id="ARBA00023136"/>
    </source>
</evidence>
<dbReference type="RefSeq" id="WP_061522385.1">
    <property type="nucleotide sequence ID" value="NZ_JAJJBV010000047.1"/>
</dbReference>
<feature type="transmembrane region" description="Helical" evidence="6">
    <location>
        <begin position="173"/>
        <end position="194"/>
    </location>
</feature>
<organism evidence="7 8">
    <name type="scientific">Bacillus nakamurai</name>
    <dbReference type="NCBI Taxonomy" id="1793963"/>
    <lineage>
        <taxon>Bacteria</taxon>
        <taxon>Bacillati</taxon>
        <taxon>Bacillota</taxon>
        <taxon>Bacilli</taxon>
        <taxon>Bacillales</taxon>
        <taxon>Bacillaceae</taxon>
        <taxon>Bacillus</taxon>
    </lineage>
</organism>
<accession>A0A150F516</accession>
<keyword evidence="4 6" id="KW-1133">Transmembrane helix</keyword>